<dbReference type="PANTHER" id="PTHR30383">
    <property type="entry name" value="THIOESTERASE 1/PROTEASE 1/LYSOPHOSPHOLIPASE L1"/>
    <property type="match status" value="1"/>
</dbReference>
<dbReference type="InterPro" id="IPR051532">
    <property type="entry name" value="Ester_Hydrolysis_Enzymes"/>
</dbReference>
<feature type="chain" id="PRO_5017043209" description="SGNH hydrolase-type esterase domain-containing protein" evidence="1">
    <location>
        <begin position="19"/>
        <end position="220"/>
    </location>
</feature>
<proteinExistence type="predicted"/>
<dbReference type="Gene3D" id="3.40.50.1110">
    <property type="entry name" value="SGNH hydrolase"/>
    <property type="match status" value="1"/>
</dbReference>
<keyword evidence="4" id="KW-1185">Reference proteome</keyword>
<keyword evidence="1" id="KW-0732">Signal</keyword>
<comment type="caution">
    <text evidence="3">The sequence shown here is derived from an EMBL/GenBank/DDBJ whole genome shotgun (WGS) entry which is preliminary data.</text>
</comment>
<dbReference type="InterPro" id="IPR013830">
    <property type="entry name" value="SGNH_hydro"/>
</dbReference>
<dbReference type="EMBL" id="QQAH01000009">
    <property type="protein sequence ID" value="RDD81682.1"/>
    <property type="molecule type" value="Genomic_DNA"/>
</dbReference>
<dbReference type="OrthoDB" id="9790057at2"/>
<feature type="domain" description="SGNH hydrolase-type esterase" evidence="2">
    <location>
        <begin position="60"/>
        <end position="207"/>
    </location>
</feature>
<accession>A0A369ULP8</accession>
<dbReference type="Pfam" id="PF13472">
    <property type="entry name" value="Lipase_GDSL_2"/>
    <property type="match status" value="1"/>
</dbReference>
<evidence type="ECO:0000256" key="1">
    <source>
        <dbReference type="SAM" id="SignalP"/>
    </source>
</evidence>
<name>A0A369ULP8_9GAMM</name>
<dbReference type="RefSeq" id="WP_114845549.1">
    <property type="nucleotide sequence ID" value="NZ_JBHSPE010000005.1"/>
</dbReference>
<evidence type="ECO:0000313" key="4">
    <source>
        <dbReference type="Proteomes" id="UP000253782"/>
    </source>
</evidence>
<dbReference type="GO" id="GO:0004622">
    <property type="term" value="F:phosphatidylcholine lysophospholipase activity"/>
    <property type="evidence" value="ECO:0007669"/>
    <property type="project" value="TreeGrafter"/>
</dbReference>
<dbReference type="Proteomes" id="UP000253782">
    <property type="component" value="Unassembled WGS sequence"/>
</dbReference>
<organism evidence="3 4">
    <name type="scientific">Dyella tabacisoli</name>
    <dbReference type="NCBI Taxonomy" id="2282381"/>
    <lineage>
        <taxon>Bacteria</taxon>
        <taxon>Pseudomonadati</taxon>
        <taxon>Pseudomonadota</taxon>
        <taxon>Gammaproteobacteria</taxon>
        <taxon>Lysobacterales</taxon>
        <taxon>Rhodanobacteraceae</taxon>
        <taxon>Dyella</taxon>
    </lineage>
</organism>
<sequence>MKKLLLVLLLILPCAVFAREYAHDQWSKDIAAFQAEDRAQMPAPGAVLFVGSSSIRFWTSIAEDFPGIRTINRGFGGSALSDATFFADRIVTPYRPRAIVLYAGDNDLQNGQTPQQVRDDFVAFVTRVRHDLPGVPIAFIAIKPSVARKVLLPQIREANEYIRTWAATQKKVAYLDVFTPMLDPQGQPRPELFVQDGLHMDRAGYDIWVAQVTAWLQAPQ</sequence>
<dbReference type="SUPFAM" id="SSF52266">
    <property type="entry name" value="SGNH hydrolase"/>
    <property type="match status" value="1"/>
</dbReference>
<gene>
    <name evidence="3" type="ORF">DVJ77_10975</name>
</gene>
<feature type="signal peptide" evidence="1">
    <location>
        <begin position="1"/>
        <end position="18"/>
    </location>
</feature>
<dbReference type="PANTHER" id="PTHR30383:SF5">
    <property type="entry name" value="SGNH HYDROLASE-TYPE ESTERASE DOMAIN-CONTAINING PROTEIN"/>
    <property type="match status" value="1"/>
</dbReference>
<dbReference type="AlphaFoldDB" id="A0A369ULP8"/>
<protein>
    <recommendedName>
        <fullName evidence="2">SGNH hydrolase-type esterase domain-containing protein</fullName>
    </recommendedName>
</protein>
<dbReference type="CDD" id="cd04502">
    <property type="entry name" value="SGNH_hydrolase_like_7"/>
    <property type="match status" value="1"/>
</dbReference>
<reference evidence="3 4" key="1">
    <citation type="submission" date="2018-07" db="EMBL/GenBank/DDBJ databases">
        <title>Dyella tabacisoli L4-6T, whole genome shotgun sequence.</title>
        <authorList>
            <person name="Zhou X.-K."/>
            <person name="Li W.-J."/>
            <person name="Duan Y.-Q."/>
        </authorList>
    </citation>
    <scope>NUCLEOTIDE SEQUENCE [LARGE SCALE GENOMIC DNA]</scope>
    <source>
        <strain evidence="3 4">L4-6</strain>
    </source>
</reference>
<evidence type="ECO:0000313" key="3">
    <source>
        <dbReference type="EMBL" id="RDD81682.1"/>
    </source>
</evidence>
<dbReference type="InterPro" id="IPR036514">
    <property type="entry name" value="SGNH_hydro_sf"/>
</dbReference>
<evidence type="ECO:0000259" key="2">
    <source>
        <dbReference type="Pfam" id="PF13472"/>
    </source>
</evidence>